<name>A0AAI9DG73_PROST</name>
<dbReference type="Pfam" id="PF01381">
    <property type="entry name" value="HTH_3"/>
    <property type="match status" value="1"/>
</dbReference>
<evidence type="ECO:0000313" key="3">
    <source>
        <dbReference type="EMBL" id="EMJ5136381.1"/>
    </source>
</evidence>
<accession>A0AAI9DG73</accession>
<dbReference type="PROSITE" id="PS50943">
    <property type="entry name" value="HTH_CROC1"/>
    <property type="match status" value="1"/>
</dbReference>
<feature type="domain" description="HTH cro/C1-type" evidence="2">
    <location>
        <begin position="26"/>
        <end position="80"/>
    </location>
</feature>
<evidence type="ECO:0000256" key="1">
    <source>
        <dbReference type="ARBA" id="ARBA00023125"/>
    </source>
</evidence>
<dbReference type="PANTHER" id="PTHR46797">
    <property type="entry name" value="HTH-TYPE TRANSCRIPTIONAL REGULATOR"/>
    <property type="match status" value="1"/>
</dbReference>
<sequence length="117" mass="13865">MNDIYFDERSEYDMRTVFTKAVGQEIYRIRRSRVMTGKELAIQLNVSQQQVSRYERGICNITVDTLILILNVLNVSIDEFFKHVYLNISDIKGNVDESYQRIFLSLKENDKNMFKIN</sequence>
<dbReference type="SMART" id="SM00530">
    <property type="entry name" value="HTH_XRE"/>
    <property type="match status" value="1"/>
</dbReference>
<dbReference type="AlphaFoldDB" id="A0AAI9DG73"/>
<comment type="caution">
    <text evidence="3">The sequence shown here is derived from an EMBL/GenBank/DDBJ whole genome shotgun (WGS) entry which is preliminary data.</text>
</comment>
<dbReference type="GO" id="GO:0003700">
    <property type="term" value="F:DNA-binding transcription factor activity"/>
    <property type="evidence" value="ECO:0007669"/>
    <property type="project" value="TreeGrafter"/>
</dbReference>
<dbReference type="InterPro" id="IPR001387">
    <property type="entry name" value="Cro/C1-type_HTH"/>
</dbReference>
<protein>
    <submittedName>
        <fullName evidence="3">Helix-turn-helix transcriptional regulator</fullName>
    </submittedName>
</protein>
<proteinExistence type="predicted"/>
<dbReference type="InterPro" id="IPR050807">
    <property type="entry name" value="TransReg_Diox_bact_type"/>
</dbReference>
<dbReference type="InterPro" id="IPR010982">
    <property type="entry name" value="Lambda_DNA-bd_dom_sf"/>
</dbReference>
<dbReference type="Gene3D" id="1.10.260.40">
    <property type="entry name" value="lambda repressor-like DNA-binding domains"/>
    <property type="match status" value="1"/>
</dbReference>
<reference evidence="3" key="1">
    <citation type="submission" date="2024-02" db="EMBL/GenBank/DDBJ databases">
        <authorList>
            <consortium name="Clinical and Environmental Microbiology Branch: Whole genome sequencing antimicrobial resistance pathogens in the healthcare setting"/>
        </authorList>
    </citation>
    <scope>NUCLEOTIDE SEQUENCE</scope>
    <source>
        <strain evidence="3">2021GO-0154</strain>
    </source>
</reference>
<dbReference type="PANTHER" id="PTHR46797:SF1">
    <property type="entry name" value="METHYLPHOSPHONATE SYNTHASE"/>
    <property type="match status" value="1"/>
</dbReference>
<dbReference type="SUPFAM" id="SSF47413">
    <property type="entry name" value="lambda repressor-like DNA-binding domains"/>
    <property type="match status" value="1"/>
</dbReference>
<dbReference type="GO" id="GO:0003677">
    <property type="term" value="F:DNA binding"/>
    <property type="evidence" value="ECO:0007669"/>
    <property type="project" value="UniProtKB-KW"/>
</dbReference>
<organism evidence="3">
    <name type="scientific">Providencia stuartii</name>
    <dbReference type="NCBI Taxonomy" id="588"/>
    <lineage>
        <taxon>Bacteria</taxon>
        <taxon>Pseudomonadati</taxon>
        <taxon>Pseudomonadota</taxon>
        <taxon>Gammaproteobacteria</taxon>
        <taxon>Enterobacterales</taxon>
        <taxon>Morganellaceae</taxon>
        <taxon>Providencia</taxon>
    </lineage>
</organism>
<gene>
    <name evidence="3" type="ORF">RG298_004177</name>
</gene>
<keyword evidence="1" id="KW-0238">DNA-binding</keyword>
<evidence type="ECO:0000259" key="2">
    <source>
        <dbReference type="PROSITE" id="PS50943"/>
    </source>
</evidence>
<dbReference type="CDD" id="cd00093">
    <property type="entry name" value="HTH_XRE"/>
    <property type="match status" value="1"/>
</dbReference>
<dbReference type="GO" id="GO:0005829">
    <property type="term" value="C:cytosol"/>
    <property type="evidence" value="ECO:0007669"/>
    <property type="project" value="TreeGrafter"/>
</dbReference>
<dbReference type="EMBL" id="ABMABF030000021">
    <property type="protein sequence ID" value="EMJ5136381.1"/>
    <property type="molecule type" value="Genomic_DNA"/>
</dbReference>